<feature type="compositionally biased region" description="Basic and acidic residues" evidence="4">
    <location>
        <begin position="757"/>
        <end position="766"/>
    </location>
</feature>
<sequence>MATNTNEPEKPRNEDALQKILSLIEKMSQTAGTDSAATTEVTRIAETPQDKYKSCPDLSKEQSFEESKEGSLFKSSETSYSLAAISPDHRKDDSINSEENRRLGQEVEFALQSILEMKTAMTKMMEMLAERQDKEVPSDVHDLSDPPDATLESDYDPDEQSRLVEEIEFNPKIDIESDISRIRNKVQTDSDSGVSEDPLLPVTEHRRVFELEAMRALFDEKYPPKKITPGAFKRKVSLEGPVPLTFASLQPEEKRSSFEKVQDSCSDKQPDEVDEEVDLEGCRNGPHKQEIPSVQAGKESQPKDEVPVLKEITQADTDEIMTEDNNVVDEFPINREKDLRKPKSEKETSDQEILKNDDINPNQRPRLDEQEEDTVVSSHSSQDCDLEEIPSPSKTQNKAENEDTYDEEQDKPSSKGQIHIQTQFQDYDINCSLCKPKADSKDNDKLTELMPYEGMLYEGQGPKIKTQADLLDDQNSDLEGYKGCLIDSERKSSDILSHQDDIKLANSESAITREQCQNIETQVDTSNAVDVKSPAEIISSVNSKPDMEEDKKIESPPECFQGAETQVKPFKHLSDSSKSLKFLQDLANETCPTNSELDLKAKPEKEPAFKYSQEIDFQDDPIRDLPDHDNFNSFDIAKDPNFCSNQNQKKDLGEGTTFDQDKLTLHHTPHDSSGQNVPQNNYLQTTRSDQDPTNSMDIETSMEETNSIDVKPDEESSKLCREMETQTDIYVNEPDLQNALDSRDWELDPNRATNPKPPREDSEEFKDSQIIDDFSEDGSSSVFSFKKRRSKSESNLKSKVLNFSVSTENLNSDVLTISFVGDCVNISSSSKLLAKSNIDISSTKQGTTLSLRPFLPEASCHKIDNSEPILTNMNASDPQETNDLVEPDMPMLFDSSTTLGASMSSVSTTSTGEVSQELEPLKRQEVGDSGYMSSDAKPLVPEDNYFFEESSSIDTVIDRLDKHELINEKYEPDLPVNKLYNIDIDDATSGEDGDVTPTDSDRQENEEEDSGIGSKFPTMIQATSGSHENIVDEVMDDHVPNEEDDQSLEEFIDAEFEAELECSGLRSISNETLNSAFIEEGTHGKLGTSRGYRGIIEKSSLSQSRIQPKTKKLLRFSQQVDGIVEIQRSITTKLCKILFIGSSSTGKTSLIRRYVKNTFAPSYRATIGADFLAKVVHWDSNLSLRLQLWDIADAEGAFIVSDLSRPETLEAVIRWKEELDTKVQRQDGQALPCFLIANKCDLLSDTSVQSKQHSKICQQYGFNGWMQTSAKEDINVNEAINMLLRQIAENEASINHDEGEGPNQTLDEDSIILEPDKKKKKGCFC</sequence>
<dbReference type="Gene3D" id="3.40.50.300">
    <property type="entry name" value="P-loop containing nucleotide triphosphate hydrolases"/>
    <property type="match status" value="1"/>
</dbReference>
<dbReference type="GO" id="GO:0008333">
    <property type="term" value="P:endosome to lysosome transport"/>
    <property type="evidence" value="ECO:0007669"/>
    <property type="project" value="TreeGrafter"/>
</dbReference>
<feature type="compositionally biased region" description="Basic and acidic residues" evidence="4">
    <location>
        <begin position="620"/>
        <end position="630"/>
    </location>
</feature>
<dbReference type="EMBL" id="VCGU01000005">
    <property type="protein sequence ID" value="TRY75380.1"/>
    <property type="molecule type" value="Genomic_DNA"/>
</dbReference>
<feature type="compositionally biased region" description="Basic and acidic residues" evidence="4">
    <location>
        <begin position="251"/>
        <end position="271"/>
    </location>
</feature>
<dbReference type="GO" id="GO:0005770">
    <property type="term" value="C:late endosome"/>
    <property type="evidence" value="ECO:0007669"/>
    <property type="project" value="TreeGrafter"/>
</dbReference>
<dbReference type="SMART" id="SM00173">
    <property type="entry name" value="RAS"/>
    <property type="match status" value="1"/>
</dbReference>
<name>A0A553PCJ4_TIGCA</name>
<comment type="caution">
    <text evidence="5">The sequence shown here is derived from an EMBL/GenBank/DDBJ whole genome shotgun (WGS) entry which is preliminary data.</text>
</comment>
<evidence type="ECO:0000256" key="4">
    <source>
        <dbReference type="SAM" id="MobiDB-lite"/>
    </source>
</evidence>
<dbReference type="SMART" id="SM00175">
    <property type="entry name" value="RAB"/>
    <property type="match status" value="1"/>
</dbReference>
<feature type="region of interest" description="Disordered" evidence="4">
    <location>
        <begin position="592"/>
        <end position="720"/>
    </location>
</feature>
<feature type="region of interest" description="Disordered" evidence="4">
    <location>
        <begin position="247"/>
        <end position="421"/>
    </location>
</feature>
<feature type="compositionally biased region" description="Basic and acidic residues" evidence="4">
    <location>
        <begin position="48"/>
        <end position="71"/>
    </location>
</feature>
<feature type="compositionally biased region" description="Basic and acidic residues" evidence="4">
    <location>
        <begin position="87"/>
        <end position="102"/>
    </location>
</feature>
<keyword evidence="2" id="KW-0547">Nucleotide-binding</keyword>
<dbReference type="InterPro" id="IPR001806">
    <property type="entry name" value="Small_GTPase"/>
</dbReference>
<comment type="similarity">
    <text evidence="1">Belongs to the small GTPase superfamily. Rab family.</text>
</comment>
<keyword evidence="3" id="KW-0342">GTP-binding</keyword>
<feature type="region of interest" description="Disordered" evidence="4">
    <location>
        <begin position="28"/>
        <end position="102"/>
    </location>
</feature>
<dbReference type="GO" id="GO:0003924">
    <property type="term" value="F:GTPase activity"/>
    <property type="evidence" value="ECO:0007669"/>
    <property type="project" value="InterPro"/>
</dbReference>
<evidence type="ECO:0008006" key="7">
    <source>
        <dbReference type="Google" id="ProtNLM"/>
    </source>
</evidence>
<feature type="compositionally biased region" description="Basic and acidic residues" evidence="4">
    <location>
        <begin position="648"/>
        <end position="670"/>
    </location>
</feature>
<feature type="compositionally biased region" description="Polar residues" evidence="4">
    <location>
        <begin position="28"/>
        <end position="41"/>
    </location>
</feature>
<dbReference type="GO" id="GO:0045335">
    <property type="term" value="C:phagocytic vesicle"/>
    <property type="evidence" value="ECO:0007669"/>
    <property type="project" value="TreeGrafter"/>
</dbReference>
<dbReference type="Pfam" id="PF00071">
    <property type="entry name" value="Ras"/>
    <property type="match status" value="1"/>
</dbReference>
<dbReference type="PANTHER" id="PTHR47981:SF39">
    <property type="entry name" value="RAS-RELATED PROTEIN RAB"/>
    <property type="match status" value="1"/>
</dbReference>
<feature type="compositionally biased region" description="Basic and acidic residues" evidence="4">
    <location>
        <begin position="597"/>
        <end position="608"/>
    </location>
</feature>
<proteinExistence type="inferred from homology"/>
<dbReference type="PROSITE" id="PS51419">
    <property type="entry name" value="RAB"/>
    <property type="match status" value="1"/>
</dbReference>
<evidence type="ECO:0000256" key="3">
    <source>
        <dbReference type="ARBA" id="ARBA00023134"/>
    </source>
</evidence>
<feature type="region of interest" description="Disordered" evidence="4">
    <location>
        <begin position="129"/>
        <end position="159"/>
    </location>
</feature>
<feature type="region of interest" description="Disordered" evidence="4">
    <location>
        <begin position="985"/>
        <end position="1019"/>
    </location>
</feature>
<feature type="compositionally biased region" description="Acidic residues" evidence="4">
    <location>
        <begin position="985"/>
        <end position="994"/>
    </location>
</feature>
<feature type="compositionally biased region" description="Basic and acidic residues" evidence="4">
    <location>
        <begin position="710"/>
        <end position="720"/>
    </location>
</feature>
<dbReference type="SUPFAM" id="SSF52540">
    <property type="entry name" value="P-loop containing nucleoside triphosphate hydrolases"/>
    <property type="match status" value="1"/>
</dbReference>
<keyword evidence="6" id="KW-1185">Reference proteome</keyword>
<dbReference type="InterPro" id="IPR027417">
    <property type="entry name" value="P-loop_NTPase"/>
</dbReference>
<feature type="compositionally biased region" description="Polar residues" evidence="4">
    <location>
        <begin position="671"/>
        <end position="708"/>
    </location>
</feature>
<evidence type="ECO:0000313" key="6">
    <source>
        <dbReference type="Proteomes" id="UP000318571"/>
    </source>
</evidence>
<dbReference type="Proteomes" id="UP000318571">
    <property type="component" value="Chromosome 2"/>
</dbReference>
<dbReference type="PRINTS" id="PR00449">
    <property type="entry name" value="RASTRNSFRMNG"/>
</dbReference>
<organism evidence="5 6">
    <name type="scientific">Tigriopus californicus</name>
    <name type="common">Marine copepod</name>
    <dbReference type="NCBI Taxonomy" id="6832"/>
    <lineage>
        <taxon>Eukaryota</taxon>
        <taxon>Metazoa</taxon>
        <taxon>Ecdysozoa</taxon>
        <taxon>Arthropoda</taxon>
        <taxon>Crustacea</taxon>
        <taxon>Multicrustacea</taxon>
        <taxon>Hexanauplia</taxon>
        <taxon>Copepoda</taxon>
        <taxon>Harpacticoida</taxon>
        <taxon>Harpacticidae</taxon>
        <taxon>Tigriopus</taxon>
    </lineage>
</organism>
<feature type="region of interest" description="Disordered" evidence="4">
    <location>
        <begin position="732"/>
        <end position="766"/>
    </location>
</feature>
<dbReference type="PROSITE" id="PS51421">
    <property type="entry name" value="RAS"/>
    <property type="match status" value="1"/>
</dbReference>
<evidence type="ECO:0000313" key="5">
    <source>
        <dbReference type="EMBL" id="TRY75380.1"/>
    </source>
</evidence>
<dbReference type="SMART" id="SM00174">
    <property type="entry name" value="RHO"/>
    <property type="match status" value="1"/>
</dbReference>
<dbReference type="PANTHER" id="PTHR47981">
    <property type="entry name" value="RAB FAMILY"/>
    <property type="match status" value="1"/>
</dbReference>
<reference evidence="5 6" key="1">
    <citation type="journal article" date="2018" name="Nat. Ecol. Evol.">
        <title>Genomic signatures of mitonuclear coevolution across populations of Tigriopus californicus.</title>
        <authorList>
            <person name="Barreto F.S."/>
            <person name="Watson E.T."/>
            <person name="Lima T.G."/>
            <person name="Willett C.S."/>
            <person name="Edmands S."/>
            <person name="Li W."/>
            <person name="Burton R.S."/>
        </authorList>
    </citation>
    <scope>NUCLEOTIDE SEQUENCE [LARGE SCALE GENOMIC DNA]</scope>
    <source>
        <strain evidence="5 6">San Diego</strain>
    </source>
</reference>
<accession>A0A553PCJ4</accession>
<dbReference type="GO" id="GO:0005764">
    <property type="term" value="C:lysosome"/>
    <property type="evidence" value="ECO:0007669"/>
    <property type="project" value="TreeGrafter"/>
</dbReference>
<evidence type="ECO:0000256" key="2">
    <source>
        <dbReference type="ARBA" id="ARBA00022741"/>
    </source>
</evidence>
<gene>
    <name evidence="5" type="ORF">TCAL_06349</name>
</gene>
<feature type="compositionally biased region" description="Basic and acidic residues" evidence="4">
    <location>
        <begin position="129"/>
        <end position="144"/>
    </location>
</feature>
<feature type="compositionally biased region" description="Basic and acidic residues" evidence="4">
    <location>
        <begin position="545"/>
        <end position="555"/>
    </location>
</feature>
<dbReference type="GO" id="GO:0005525">
    <property type="term" value="F:GTP binding"/>
    <property type="evidence" value="ECO:0007669"/>
    <property type="project" value="UniProtKB-KW"/>
</dbReference>
<feature type="compositionally biased region" description="Basic and acidic residues" evidence="4">
    <location>
        <begin position="332"/>
        <end position="358"/>
    </location>
</feature>
<dbReference type="STRING" id="6832.A0A553PCJ4"/>
<feature type="region of interest" description="Disordered" evidence="4">
    <location>
        <begin position="536"/>
        <end position="556"/>
    </location>
</feature>
<evidence type="ECO:0000256" key="1">
    <source>
        <dbReference type="ARBA" id="ARBA00006270"/>
    </source>
</evidence>
<dbReference type="GO" id="GO:0090385">
    <property type="term" value="P:phagosome-lysosome fusion"/>
    <property type="evidence" value="ECO:0007669"/>
    <property type="project" value="TreeGrafter"/>
</dbReference>
<protein>
    <recommendedName>
        <fullName evidence="7">Ras-related protein Rab-32</fullName>
    </recommendedName>
</protein>